<proteinExistence type="inferred from homology"/>
<evidence type="ECO:0000256" key="5">
    <source>
        <dbReference type="ARBA" id="ARBA00023004"/>
    </source>
</evidence>
<evidence type="ECO:0000313" key="7">
    <source>
        <dbReference type="Proteomes" id="UP000621859"/>
    </source>
</evidence>
<protein>
    <submittedName>
        <fullName evidence="6">Dioxygenase</fullName>
    </submittedName>
</protein>
<reference evidence="7" key="1">
    <citation type="journal article" date="2019" name="Int. J. Syst. Evol. Microbiol.">
        <title>The Global Catalogue of Microorganisms (GCM) 10K type strain sequencing project: providing services to taxonomists for standard genome sequencing and annotation.</title>
        <authorList>
            <consortium name="The Broad Institute Genomics Platform"/>
            <consortium name="The Broad Institute Genome Sequencing Center for Infectious Disease"/>
            <person name="Wu L."/>
            <person name="Ma J."/>
        </authorList>
    </citation>
    <scope>NUCLEOTIDE SEQUENCE [LARGE SCALE GENOMIC DNA]</scope>
    <source>
        <strain evidence="7">CGMCC 1.8860</strain>
    </source>
</reference>
<organism evidence="6 7">
    <name type="scientific">Silvimonas amylolytica</name>
    <dbReference type="NCBI Taxonomy" id="449663"/>
    <lineage>
        <taxon>Bacteria</taxon>
        <taxon>Pseudomonadati</taxon>
        <taxon>Pseudomonadota</taxon>
        <taxon>Betaproteobacteria</taxon>
        <taxon>Neisseriales</taxon>
        <taxon>Chitinibacteraceae</taxon>
        <taxon>Silvimonas</taxon>
    </lineage>
</organism>
<dbReference type="InterPro" id="IPR004294">
    <property type="entry name" value="Carotenoid_Oase"/>
</dbReference>
<evidence type="ECO:0000256" key="3">
    <source>
        <dbReference type="ARBA" id="ARBA00022723"/>
    </source>
</evidence>
<evidence type="ECO:0000256" key="1">
    <source>
        <dbReference type="ARBA" id="ARBA00001954"/>
    </source>
</evidence>
<dbReference type="PANTHER" id="PTHR10543:SF89">
    <property type="entry name" value="CAROTENOID 9,10(9',10')-CLEAVAGE DIOXYGENASE 1"/>
    <property type="match status" value="1"/>
</dbReference>
<keyword evidence="7" id="KW-1185">Reference proteome</keyword>
<gene>
    <name evidence="6" type="ORF">GCM10010971_39470</name>
</gene>
<evidence type="ECO:0000256" key="4">
    <source>
        <dbReference type="ARBA" id="ARBA00023002"/>
    </source>
</evidence>
<keyword evidence="6" id="KW-0223">Dioxygenase</keyword>
<dbReference type="Pfam" id="PF03055">
    <property type="entry name" value="RPE65"/>
    <property type="match status" value="1"/>
</dbReference>
<dbReference type="GO" id="GO:0051213">
    <property type="term" value="F:dioxygenase activity"/>
    <property type="evidence" value="ECO:0007669"/>
    <property type="project" value="UniProtKB-KW"/>
</dbReference>
<comment type="cofactor">
    <cofactor evidence="1">
        <name>Fe(2+)</name>
        <dbReference type="ChEBI" id="CHEBI:29033"/>
    </cofactor>
</comment>
<dbReference type="EMBL" id="BMLY01000010">
    <property type="protein sequence ID" value="GGP28128.1"/>
    <property type="molecule type" value="Genomic_DNA"/>
</dbReference>
<keyword evidence="3" id="KW-0479">Metal-binding</keyword>
<keyword evidence="4" id="KW-0560">Oxidoreductase</keyword>
<dbReference type="PANTHER" id="PTHR10543">
    <property type="entry name" value="BETA-CAROTENE DIOXYGENASE"/>
    <property type="match status" value="1"/>
</dbReference>
<accession>A0ABQ2PS50</accession>
<keyword evidence="5" id="KW-0408">Iron</keyword>
<evidence type="ECO:0000313" key="6">
    <source>
        <dbReference type="EMBL" id="GGP28128.1"/>
    </source>
</evidence>
<name>A0ABQ2PS50_9NEIS</name>
<sequence>MNDDLLHAQPSGSPYLTGNFAPIEAETTAFNLKVTGRIPEALHGRFLRIGPNPVMAPDVTNYHWFGATGMAHGLRLRDGKAEWFRSRFIKDASASAVLGLAPIPGPQYRDGAVNTSFTRIGGRLYAVSEAGSLPVELDDELESVRRSDFDGTLEAGFTGHPKFDPVTGEQHALTYEPGEPVRYVSVGRDGRAQTRASIDLPHTPLIHDLAFTASFIVVPDLPVTFQPQRALAAFPWLWDENRDARIGLLPRDGDVSRLQWFAAPRCFVFHFVNAWDEGDRTIIDLIRHQRLFVHDRHGPGEGAGVLARWTLERQSGRLSETILDERGNEFPRMNGRFEGQAYRYAYTAHWGEQLSFGPARKHDMLRGVSETHDYGSGRVTLEPVFVQRPGATREDDGWIMSYVYDGNRNLSDVVILDALDFTGAPLAIIHLPVRVPFGFHGAWVADSPSP</sequence>
<comment type="similarity">
    <text evidence="2">Belongs to the carotenoid oxygenase family.</text>
</comment>
<comment type="caution">
    <text evidence="6">The sequence shown here is derived from an EMBL/GenBank/DDBJ whole genome shotgun (WGS) entry which is preliminary data.</text>
</comment>
<dbReference type="RefSeq" id="WP_188698256.1">
    <property type="nucleotide sequence ID" value="NZ_BMLY01000010.1"/>
</dbReference>
<evidence type="ECO:0000256" key="2">
    <source>
        <dbReference type="ARBA" id="ARBA00006787"/>
    </source>
</evidence>
<dbReference type="Proteomes" id="UP000621859">
    <property type="component" value="Unassembled WGS sequence"/>
</dbReference>